<keyword evidence="2" id="KW-0238">DNA-binding</keyword>
<evidence type="ECO:0000256" key="3">
    <source>
        <dbReference type="ARBA" id="ARBA00023163"/>
    </source>
</evidence>
<protein>
    <submittedName>
        <fullName evidence="5">Lrp/AsnC family transcriptional regulator</fullName>
    </submittedName>
</protein>
<dbReference type="PANTHER" id="PTHR30154:SF53">
    <property type="entry name" value="HTH-TYPE TRANSCRIPTIONAL REGULATOR LRPC"/>
    <property type="match status" value="1"/>
</dbReference>
<dbReference type="Proteomes" id="UP001168540">
    <property type="component" value="Unassembled WGS sequence"/>
</dbReference>
<dbReference type="Pfam" id="PF13412">
    <property type="entry name" value="HTH_24"/>
    <property type="match status" value="1"/>
</dbReference>
<keyword evidence="3" id="KW-0804">Transcription</keyword>
<dbReference type="InterPro" id="IPR000485">
    <property type="entry name" value="AsnC-type_HTH_dom"/>
</dbReference>
<dbReference type="PROSITE" id="PS00519">
    <property type="entry name" value="HTH_ASNC_1"/>
    <property type="match status" value="1"/>
</dbReference>
<dbReference type="Pfam" id="PF01037">
    <property type="entry name" value="AsnC_trans_reg"/>
    <property type="match status" value="1"/>
</dbReference>
<reference evidence="5" key="1">
    <citation type="submission" date="2023-06" db="EMBL/GenBank/DDBJ databases">
        <authorList>
            <person name="Zhang S."/>
        </authorList>
    </citation>
    <scope>NUCLEOTIDE SEQUENCE</scope>
    <source>
        <strain evidence="5">SG2303</strain>
    </source>
</reference>
<keyword evidence="6" id="KW-1185">Reference proteome</keyword>
<organism evidence="5 6">
    <name type="scientific">Crenobacter oryzisoli</name>
    <dbReference type="NCBI Taxonomy" id="3056844"/>
    <lineage>
        <taxon>Bacteria</taxon>
        <taxon>Pseudomonadati</taxon>
        <taxon>Pseudomonadota</taxon>
        <taxon>Betaproteobacteria</taxon>
        <taxon>Neisseriales</taxon>
        <taxon>Neisseriaceae</taxon>
        <taxon>Crenobacter</taxon>
    </lineage>
</organism>
<dbReference type="RefSeq" id="WP_289829284.1">
    <property type="nucleotide sequence ID" value="NZ_JAUEDK010000009.1"/>
</dbReference>
<comment type="caution">
    <text evidence="5">The sequence shown here is derived from an EMBL/GenBank/DDBJ whole genome shotgun (WGS) entry which is preliminary data.</text>
</comment>
<dbReference type="SMART" id="SM00344">
    <property type="entry name" value="HTH_ASNC"/>
    <property type="match status" value="1"/>
</dbReference>
<dbReference type="Gene3D" id="1.10.10.10">
    <property type="entry name" value="Winged helix-like DNA-binding domain superfamily/Winged helix DNA-binding domain"/>
    <property type="match status" value="1"/>
</dbReference>
<dbReference type="CDD" id="cd00090">
    <property type="entry name" value="HTH_ARSR"/>
    <property type="match status" value="1"/>
</dbReference>
<feature type="domain" description="HTH asnC-type" evidence="4">
    <location>
        <begin position="1"/>
        <end position="62"/>
    </location>
</feature>
<accession>A0ABT7XLY8</accession>
<dbReference type="InterPro" id="IPR011008">
    <property type="entry name" value="Dimeric_a/b-barrel"/>
</dbReference>
<dbReference type="PANTHER" id="PTHR30154">
    <property type="entry name" value="LEUCINE-RESPONSIVE REGULATORY PROTEIN"/>
    <property type="match status" value="1"/>
</dbReference>
<dbReference type="InterPro" id="IPR019888">
    <property type="entry name" value="Tscrpt_reg_AsnC-like"/>
</dbReference>
<evidence type="ECO:0000256" key="1">
    <source>
        <dbReference type="ARBA" id="ARBA00023015"/>
    </source>
</evidence>
<proteinExistence type="predicted"/>
<evidence type="ECO:0000313" key="6">
    <source>
        <dbReference type="Proteomes" id="UP001168540"/>
    </source>
</evidence>
<dbReference type="EMBL" id="JAUEDK010000009">
    <property type="protein sequence ID" value="MDN0074708.1"/>
    <property type="molecule type" value="Genomic_DNA"/>
</dbReference>
<dbReference type="InterPro" id="IPR019885">
    <property type="entry name" value="Tscrpt_reg_HTH_AsnC-type_CS"/>
</dbReference>
<name>A0ABT7XLY8_9NEIS</name>
<dbReference type="SUPFAM" id="SSF46785">
    <property type="entry name" value="Winged helix' DNA-binding domain"/>
    <property type="match status" value="1"/>
</dbReference>
<evidence type="ECO:0000313" key="5">
    <source>
        <dbReference type="EMBL" id="MDN0074708.1"/>
    </source>
</evidence>
<dbReference type="InterPro" id="IPR036390">
    <property type="entry name" value="WH_DNA-bd_sf"/>
</dbReference>
<dbReference type="InterPro" id="IPR036388">
    <property type="entry name" value="WH-like_DNA-bd_sf"/>
</dbReference>
<dbReference type="PROSITE" id="PS50956">
    <property type="entry name" value="HTH_ASNC_2"/>
    <property type="match status" value="1"/>
</dbReference>
<gene>
    <name evidence="5" type="ORF">QU481_07355</name>
</gene>
<dbReference type="InterPro" id="IPR019887">
    <property type="entry name" value="Tscrpt_reg_AsnC/Lrp_C"/>
</dbReference>
<sequence>MDKYDRKIIACLGENARISYAELARRVNLSAPAVAERIDKLERAGVITGYRVGVDPAKIGRPIVCLIELTVKHLEFYATVAQLRAMPEVVECYAITGTGGLLIKVAMESMAELQALIARLMEFGDTRTSIVIDTPVPPRLPSLPSDEAGED</sequence>
<evidence type="ECO:0000256" key="2">
    <source>
        <dbReference type="ARBA" id="ARBA00023125"/>
    </source>
</evidence>
<dbReference type="InterPro" id="IPR011991">
    <property type="entry name" value="ArsR-like_HTH"/>
</dbReference>
<dbReference type="SUPFAM" id="SSF54909">
    <property type="entry name" value="Dimeric alpha+beta barrel"/>
    <property type="match status" value="1"/>
</dbReference>
<dbReference type="Gene3D" id="3.30.70.920">
    <property type="match status" value="1"/>
</dbReference>
<dbReference type="PRINTS" id="PR00033">
    <property type="entry name" value="HTHASNC"/>
</dbReference>
<keyword evidence="1" id="KW-0805">Transcription regulation</keyword>
<evidence type="ECO:0000259" key="4">
    <source>
        <dbReference type="PROSITE" id="PS50956"/>
    </source>
</evidence>